<dbReference type="AlphaFoldDB" id="A0A453FN50"/>
<protein>
    <submittedName>
        <fullName evidence="1">Uncharacterized protein</fullName>
    </submittedName>
</protein>
<evidence type="ECO:0000313" key="1">
    <source>
        <dbReference type="EnsemblPlants" id="AET3Gv20725900.7"/>
    </source>
</evidence>
<reference evidence="2" key="2">
    <citation type="journal article" date="2017" name="Nat. Plants">
        <title>The Aegilops tauschii genome reveals multiple impacts of transposons.</title>
        <authorList>
            <person name="Zhao G."/>
            <person name="Zou C."/>
            <person name="Li K."/>
            <person name="Wang K."/>
            <person name="Li T."/>
            <person name="Gao L."/>
            <person name="Zhang X."/>
            <person name="Wang H."/>
            <person name="Yang Z."/>
            <person name="Liu X."/>
            <person name="Jiang W."/>
            <person name="Mao L."/>
            <person name="Kong X."/>
            <person name="Jiao Y."/>
            <person name="Jia J."/>
        </authorList>
    </citation>
    <scope>NUCLEOTIDE SEQUENCE [LARGE SCALE GENOMIC DNA]</scope>
    <source>
        <strain evidence="2">cv. AL8/78</strain>
    </source>
</reference>
<dbReference type="Gramene" id="AET3Gv20725900.7">
    <property type="protein sequence ID" value="AET3Gv20725900.7"/>
    <property type="gene ID" value="AET3Gv20725900"/>
</dbReference>
<evidence type="ECO:0000313" key="2">
    <source>
        <dbReference type="Proteomes" id="UP000015105"/>
    </source>
</evidence>
<reference evidence="2" key="1">
    <citation type="journal article" date="2014" name="Science">
        <title>Ancient hybridizations among the ancestral genomes of bread wheat.</title>
        <authorList>
            <consortium name="International Wheat Genome Sequencing Consortium,"/>
            <person name="Marcussen T."/>
            <person name="Sandve S.R."/>
            <person name="Heier L."/>
            <person name="Spannagl M."/>
            <person name="Pfeifer M."/>
            <person name="Jakobsen K.S."/>
            <person name="Wulff B.B."/>
            <person name="Steuernagel B."/>
            <person name="Mayer K.F."/>
            <person name="Olsen O.A."/>
        </authorList>
    </citation>
    <scope>NUCLEOTIDE SEQUENCE [LARGE SCALE GENOMIC DNA]</scope>
    <source>
        <strain evidence="2">cv. AL8/78</strain>
    </source>
</reference>
<sequence>MVEVATASISGRVKACRVHDLLHDLAIWLSENEKFSIMARAMQSKGPAG</sequence>
<proteinExistence type="predicted"/>
<accession>A0A453FN50</accession>
<reference evidence="1" key="3">
    <citation type="journal article" date="2017" name="Nature">
        <title>Genome sequence of the progenitor of the wheat D genome Aegilops tauschii.</title>
        <authorList>
            <person name="Luo M.C."/>
            <person name="Gu Y.Q."/>
            <person name="Puiu D."/>
            <person name="Wang H."/>
            <person name="Twardziok S.O."/>
            <person name="Deal K.R."/>
            <person name="Huo N."/>
            <person name="Zhu T."/>
            <person name="Wang L."/>
            <person name="Wang Y."/>
            <person name="McGuire P.E."/>
            <person name="Liu S."/>
            <person name="Long H."/>
            <person name="Ramasamy R.K."/>
            <person name="Rodriguez J.C."/>
            <person name="Van S.L."/>
            <person name="Yuan L."/>
            <person name="Wang Z."/>
            <person name="Xia Z."/>
            <person name="Xiao L."/>
            <person name="Anderson O.D."/>
            <person name="Ouyang S."/>
            <person name="Liang Y."/>
            <person name="Zimin A.V."/>
            <person name="Pertea G."/>
            <person name="Qi P."/>
            <person name="Bennetzen J.L."/>
            <person name="Dai X."/>
            <person name="Dawson M.W."/>
            <person name="Muller H.G."/>
            <person name="Kugler K."/>
            <person name="Rivarola-Duarte L."/>
            <person name="Spannagl M."/>
            <person name="Mayer K.F.X."/>
            <person name="Lu F.H."/>
            <person name="Bevan M.W."/>
            <person name="Leroy P."/>
            <person name="Li P."/>
            <person name="You F.M."/>
            <person name="Sun Q."/>
            <person name="Liu Z."/>
            <person name="Lyons E."/>
            <person name="Wicker T."/>
            <person name="Salzberg S.L."/>
            <person name="Devos K.M."/>
            <person name="Dvorak J."/>
        </authorList>
    </citation>
    <scope>NUCLEOTIDE SEQUENCE [LARGE SCALE GENOMIC DNA]</scope>
    <source>
        <strain evidence="1">cv. AL8/78</strain>
    </source>
</reference>
<reference evidence="1" key="5">
    <citation type="journal article" date="2021" name="G3 (Bethesda)">
        <title>Aegilops tauschii genome assembly Aet v5.0 features greater sequence contiguity and improved annotation.</title>
        <authorList>
            <person name="Wang L."/>
            <person name="Zhu T."/>
            <person name="Rodriguez J.C."/>
            <person name="Deal K.R."/>
            <person name="Dubcovsky J."/>
            <person name="McGuire P.E."/>
            <person name="Lux T."/>
            <person name="Spannagl M."/>
            <person name="Mayer K.F.X."/>
            <person name="Baldrich P."/>
            <person name="Meyers B.C."/>
            <person name="Huo N."/>
            <person name="Gu Y.Q."/>
            <person name="Zhou H."/>
            <person name="Devos K.M."/>
            <person name="Bennetzen J.L."/>
            <person name="Unver T."/>
            <person name="Budak H."/>
            <person name="Gulick P.J."/>
            <person name="Galiba G."/>
            <person name="Kalapos B."/>
            <person name="Nelson D.R."/>
            <person name="Li P."/>
            <person name="You F.M."/>
            <person name="Luo M.C."/>
            <person name="Dvorak J."/>
        </authorList>
    </citation>
    <scope>NUCLEOTIDE SEQUENCE [LARGE SCALE GENOMIC DNA]</scope>
    <source>
        <strain evidence="1">cv. AL8/78</strain>
    </source>
</reference>
<dbReference type="Proteomes" id="UP000015105">
    <property type="component" value="Chromosome 3D"/>
</dbReference>
<dbReference type="EnsemblPlants" id="AET3Gv20725900.7">
    <property type="protein sequence ID" value="AET3Gv20725900.7"/>
    <property type="gene ID" value="AET3Gv20725900"/>
</dbReference>
<keyword evidence="2" id="KW-1185">Reference proteome</keyword>
<organism evidence="1 2">
    <name type="scientific">Aegilops tauschii subsp. strangulata</name>
    <name type="common">Goatgrass</name>
    <dbReference type="NCBI Taxonomy" id="200361"/>
    <lineage>
        <taxon>Eukaryota</taxon>
        <taxon>Viridiplantae</taxon>
        <taxon>Streptophyta</taxon>
        <taxon>Embryophyta</taxon>
        <taxon>Tracheophyta</taxon>
        <taxon>Spermatophyta</taxon>
        <taxon>Magnoliopsida</taxon>
        <taxon>Liliopsida</taxon>
        <taxon>Poales</taxon>
        <taxon>Poaceae</taxon>
        <taxon>BOP clade</taxon>
        <taxon>Pooideae</taxon>
        <taxon>Triticodae</taxon>
        <taxon>Triticeae</taxon>
        <taxon>Triticinae</taxon>
        <taxon>Aegilops</taxon>
    </lineage>
</organism>
<name>A0A453FN50_AEGTS</name>
<reference evidence="1" key="4">
    <citation type="submission" date="2019-03" db="UniProtKB">
        <authorList>
            <consortium name="EnsemblPlants"/>
        </authorList>
    </citation>
    <scope>IDENTIFICATION</scope>
</reference>